<gene>
    <name evidence="1" type="ORF">IAC29_04285</name>
</gene>
<dbReference type="AlphaFoldDB" id="A0A9D9HFZ4"/>
<name>A0A9D9HFZ4_9BACT</name>
<evidence type="ECO:0000313" key="1">
    <source>
        <dbReference type="EMBL" id="MBO8448472.1"/>
    </source>
</evidence>
<reference evidence="1" key="2">
    <citation type="journal article" date="2021" name="PeerJ">
        <title>Extensive microbial diversity within the chicken gut microbiome revealed by metagenomics and culture.</title>
        <authorList>
            <person name="Gilroy R."/>
            <person name="Ravi A."/>
            <person name="Getino M."/>
            <person name="Pursley I."/>
            <person name="Horton D.L."/>
            <person name="Alikhan N.F."/>
            <person name="Baker D."/>
            <person name="Gharbi K."/>
            <person name="Hall N."/>
            <person name="Watson M."/>
            <person name="Adriaenssens E.M."/>
            <person name="Foster-Nyarko E."/>
            <person name="Jarju S."/>
            <person name="Secka A."/>
            <person name="Antonio M."/>
            <person name="Oren A."/>
            <person name="Chaudhuri R.R."/>
            <person name="La Ragione R."/>
            <person name="Hildebrand F."/>
            <person name="Pallen M.J."/>
        </authorList>
    </citation>
    <scope>NUCLEOTIDE SEQUENCE</scope>
    <source>
        <strain evidence="1">20514</strain>
    </source>
</reference>
<proteinExistence type="predicted"/>
<dbReference type="EMBL" id="JADIMQ010000061">
    <property type="protein sequence ID" value="MBO8448472.1"/>
    <property type="molecule type" value="Genomic_DNA"/>
</dbReference>
<accession>A0A9D9HFZ4</accession>
<dbReference type="InterPro" id="IPR032183">
    <property type="entry name" value="PKD-like"/>
</dbReference>
<evidence type="ECO:0008006" key="3">
    <source>
        <dbReference type="Google" id="ProtNLM"/>
    </source>
</evidence>
<reference evidence="1" key="1">
    <citation type="submission" date="2020-10" db="EMBL/GenBank/DDBJ databases">
        <authorList>
            <person name="Gilroy R."/>
        </authorList>
    </citation>
    <scope>NUCLEOTIDE SEQUENCE</scope>
    <source>
        <strain evidence="1">20514</strain>
    </source>
</reference>
<organism evidence="1 2">
    <name type="scientific">Candidatus Cryptobacteroides merdigallinarum</name>
    <dbReference type="NCBI Taxonomy" id="2840770"/>
    <lineage>
        <taxon>Bacteria</taxon>
        <taxon>Pseudomonadati</taxon>
        <taxon>Bacteroidota</taxon>
        <taxon>Bacteroidia</taxon>
        <taxon>Bacteroidales</taxon>
        <taxon>Candidatus Cryptobacteroides</taxon>
    </lineage>
</organism>
<sequence>MKYGIFRNILLFSFIIALPSCYQDLGNYEYKEINEIVITPGKYSFMPPAPGMTATVTIDPEVSQTMTEGTANLSYEWRRQVTAVSWETVCNDPVYNMEVTSADVSAINLIFAVTDTDLGITTYAEIPVIPEFAFSQTWFLLQNVNGQAVLGTVDGEGDTRGVNPDISTQISGLSLTGSPKGLGINPFRRSNSIFSGMASYEILLGVFTSYKPYILNGSTLAEHSLNYFRLLYGKTVSGDMTFSPELMDGQRNGFAIIDDGRLWYAVPDEYSLMYAVNISDELGGGDTYRAEDLCHYTRSQHLLLYDGLGNRFLRYSNANDLGMGYSDRQSIVEGGSAEYETYRTGTRNNRDVIESIGEGNRPNVFDPENIPSGFVIDDMSRSTGDMMTNIVATGHTGNTLHIYEFCMYAMVDAAEGSATLPYCSNSWTVSAEGDLSVYPGRVPVTTSYYFTRTIFYAAGNNIYKVDLTVDSPSPELVWTAEDPSAVITGLKFKSDYEDIAYNGGSASGSYEYKGITHQLGAVVRHADGSCDLAELVLTAAGEIERNDVGESEVLVFEGFTEVVDFVFSFRDIIN</sequence>
<evidence type="ECO:0000313" key="2">
    <source>
        <dbReference type="Proteomes" id="UP000810252"/>
    </source>
</evidence>
<dbReference type="Pfam" id="PF16407">
    <property type="entry name" value="PKD_2"/>
    <property type="match status" value="1"/>
</dbReference>
<comment type="caution">
    <text evidence="1">The sequence shown here is derived from an EMBL/GenBank/DDBJ whole genome shotgun (WGS) entry which is preliminary data.</text>
</comment>
<protein>
    <recommendedName>
        <fullName evidence="3">PKD-like family protein</fullName>
    </recommendedName>
</protein>
<dbReference type="Proteomes" id="UP000810252">
    <property type="component" value="Unassembled WGS sequence"/>
</dbReference>